<sequence>MRSTNNSFADDGSAWDGSRKNYQPRRALRIDADSPSRLLRSAQGGRCDFCGNRVEWYQRPSSTPVPLHPEELPAGTVPAGERWHVSSGAAHAGHDGSAWCRVRHHAVCPAGPAGNRSPLLAETRRALGLTSRRLQNAGLFTPRPEMESAPAPPCLPVRPVVCLLYTRYLAPGPLEHLQCVAHTRTRRRCPLPVQDPGALPGMWRLEPADPLLSPGGGRLPIAQEVMAVYDLTGLPYAEQLRWHKQRCSTHADIGEAADHARTEWEPFDRARHRPYVCDRLPDP</sequence>
<proteinExistence type="predicted"/>
<dbReference type="RefSeq" id="WP_220093408.1">
    <property type="nucleotide sequence ID" value="NZ_FZOF01000061.1"/>
</dbReference>
<dbReference type="AlphaFoldDB" id="A0A239P0F4"/>
<feature type="region of interest" description="Disordered" evidence="1">
    <location>
        <begin position="1"/>
        <end position="26"/>
    </location>
</feature>
<evidence type="ECO:0000313" key="2">
    <source>
        <dbReference type="EMBL" id="SNT60183.1"/>
    </source>
</evidence>
<reference evidence="2 3" key="1">
    <citation type="submission" date="2017-06" db="EMBL/GenBank/DDBJ databases">
        <authorList>
            <person name="Kim H.J."/>
            <person name="Triplett B.A."/>
        </authorList>
    </citation>
    <scope>NUCLEOTIDE SEQUENCE [LARGE SCALE GENOMIC DNA]</scope>
    <source>
        <strain evidence="2 3">CGMCC 4.1858</strain>
    </source>
</reference>
<organism evidence="2 3">
    <name type="scientific">Actinacidiphila glaucinigra</name>
    <dbReference type="NCBI Taxonomy" id="235986"/>
    <lineage>
        <taxon>Bacteria</taxon>
        <taxon>Bacillati</taxon>
        <taxon>Actinomycetota</taxon>
        <taxon>Actinomycetes</taxon>
        <taxon>Kitasatosporales</taxon>
        <taxon>Streptomycetaceae</taxon>
        <taxon>Actinacidiphila</taxon>
    </lineage>
</organism>
<dbReference type="Pfam" id="PF19561">
    <property type="entry name" value="DUF6083"/>
    <property type="match status" value="1"/>
</dbReference>
<dbReference type="InterPro" id="IPR045729">
    <property type="entry name" value="DUF6083"/>
</dbReference>
<dbReference type="EMBL" id="FZOF01000061">
    <property type="protein sequence ID" value="SNT60183.1"/>
    <property type="molecule type" value="Genomic_DNA"/>
</dbReference>
<protein>
    <submittedName>
        <fullName evidence="2">Uncharacterized protein</fullName>
    </submittedName>
</protein>
<dbReference type="Proteomes" id="UP000198280">
    <property type="component" value="Unassembled WGS sequence"/>
</dbReference>
<evidence type="ECO:0000256" key="1">
    <source>
        <dbReference type="SAM" id="MobiDB-lite"/>
    </source>
</evidence>
<gene>
    <name evidence="2" type="ORF">SAMN05216252_16110</name>
</gene>
<name>A0A239P0F4_9ACTN</name>
<evidence type="ECO:0000313" key="3">
    <source>
        <dbReference type="Proteomes" id="UP000198280"/>
    </source>
</evidence>
<keyword evidence="3" id="KW-1185">Reference proteome</keyword>
<accession>A0A239P0F4</accession>